<dbReference type="Proteomes" id="UP000198211">
    <property type="component" value="Unassembled WGS sequence"/>
</dbReference>
<name>A0A225WWB9_9STRA</name>
<comment type="caution">
    <text evidence="1">The sequence shown here is derived from an EMBL/GenBank/DDBJ whole genome shotgun (WGS) entry which is preliminary data.</text>
</comment>
<organism evidence="1 2">
    <name type="scientific">Phytophthora megakarya</name>
    <dbReference type="NCBI Taxonomy" id="4795"/>
    <lineage>
        <taxon>Eukaryota</taxon>
        <taxon>Sar</taxon>
        <taxon>Stramenopiles</taxon>
        <taxon>Oomycota</taxon>
        <taxon>Peronosporomycetes</taxon>
        <taxon>Peronosporales</taxon>
        <taxon>Peronosporaceae</taxon>
        <taxon>Phytophthora</taxon>
    </lineage>
</organism>
<proteinExistence type="predicted"/>
<keyword evidence="2" id="KW-1185">Reference proteome</keyword>
<sequence length="106" mass="12090">MGLTPDHCPFVCGASREMHETWKVSVGGVLQIDLSVAQRSPGWNLVRAKHSEICIYAFAEKRKTRKVSKLVVNTCELHEKRTFTVVSLREDEYSRSDVIKEMDILP</sequence>
<dbReference type="EMBL" id="NBNE01000174">
    <property type="protein sequence ID" value="OWZ21956.1"/>
    <property type="molecule type" value="Genomic_DNA"/>
</dbReference>
<dbReference type="AlphaFoldDB" id="A0A225WWB9"/>
<evidence type="ECO:0000313" key="2">
    <source>
        <dbReference type="Proteomes" id="UP000198211"/>
    </source>
</evidence>
<protein>
    <submittedName>
        <fullName evidence="1">Uncharacterized protein</fullName>
    </submittedName>
</protein>
<reference evidence="2" key="1">
    <citation type="submission" date="2017-03" db="EMBL/GenBank/DDBJ databases">
        <title>Phytopthora megakarya and P. palmivora, two closely related causual agents of cacao black pod achieved similar genome size and gene model numbers by different mechanisms.</title>
        <authorList>
            <person name="Ali S."/>
            <person name="Shao J."/>
            <person name="Larry D.J."/>
            <person name="Kronmiller B."/>
            <person name="Shen D."/>
            <person name="Strem M.D."/>
            <person name="Melnick R.L."/>
            <person name="Guiltinan M.J."/>
            <person name="Tyler B.M."/>
            <person name="Meinhardt L.W."/>
            <person name="Bailey B.A."/>
        </authorList>
    </citation>
    <scope>NUCLEOTIDE SEQUENCE [LARGE SCALE GENOMIC DNA]</scope>
    <source>
        <strain evidence="2">zdho120</strain>
    </source>
</reference>
<accession>A0A225WWB9</accession>
<gene>
    <name evidence="1" type="ORF">PHMEG_0003411</name>
</gene>
<evidence type="ECO:0000313" key="1">
    <source>
        <dbReference type="EMBL" id="OWZ21956.1"/>
    </source>
</evidence>